<feature type="short sequence motif" description="'KMSKS' region" evidence="11">
    <location>
        <begin position="232"/>
        <end position="236"/>
    </location>
</feature>
<comment type="function">
    <text evidence="11">Catalyzes the attachment of tyrosine to tRNA(Tyr) in a two-step reaction: tyrosine is first activated by ATP to form Tyr-AMP and then transferred to the acceptor end of tRNA(Tyr).</text>
</comment>
<evidence type="ECO:0000256" key="11">
    <source>
        <dbReference type="HAMAP-Rule" id="MF_02006"/>
    </source>
</evidence>
<keyword evidence="3 11" id="KW-0436">Ligase</keyword>
<name>A0A845BBE6_9PROT</name>
<dbReference type="RefSeq" id="WP_160937088.1">
    <property type="nucleotide sequence ID" value="NZ_SNVJ01000008.1"/>
</dbReference>
<evidence type="ECO:0000256" key="12">
    <source>
        <dbReference type="PROSITE-ProRule" id="PRU00182"/>
    </source>
</evidence>
<keyword evidence="7 11" id="KW-0648">Protein biosynthesis</keyword>
<feature type="binding site" evidence="11">
    <location>
        <position position="35"/>
    </location>
    <ligand>
        <name>L-tyrosine</name>
        <dbReference type="ChEBI" id="CHEBI:58315"/>
    </ligand>
</feature>
<feature type="binding site" evidence="11">
    <location>
        <position position="176"/>
    </location>
    <ligand>
        <name>L-tyrosine</name>
        <dbReference type="ChEBI" id="CHEBI:58315"/>
    </ligand>
</feature>
<feature type="binding site" evidence="11">
    <location>
        <position position="172"/>
    </location>
    <ligand>
        <name>L-tyrosine</name>
        <dbReference type="ChEBI" id="CHEBI:58315"/>
    </ligand>
</feature>
<comment type="catalytic activity">
    <reaction evidence="9 11">
        <text>tRNA(Tyr) + L-tyrosine + ATP = L-tyrosyl-tRNA(Tyr) + AMP + diphosphate + H(+)</text>
        <dbReference type="Rhea" id="RHEA:10220"/>
        <dbReference type="Rhea" id="RHEA-COMP:9706"/>
        <dbReference type="Rhea" id="RHEA-COMP:9707"/>
        <dbReference type="ChEBI" id="CHEBI:15378"/>
        <dbReference type="ChEBI" id="CHEBI:30616"/>
        <dbReference type="ChEBI" id="CHEBI:33019"/>
        <dbReference type="ChEBI" id="CHEBI:58315"/>
        <dbReference type="ChEBI" id="CHEBI:78442"/>
        <dbReference type="ChEBI" id="CHEBI:78536"/>
        <dbReference type="ChEBI" id="CHEBI:456215"/>
        <dbReference type="EC" id="6.1.1.1"/>
    </reaction>
</comment>
<keyword evidence="14" id="KW-1185">Reference proteome</keyword>
<evidence type="ECO:0000256" key="7">
    <source>
        <dbReference type="ARBA" id="ARBA00022917"/>
    </source>
</evidence>
<dbReference type="PANTHER" id="PTHR11766">
    <property type="entry name" value="TYROSYL-TRNA SYNTHETASE"/>
    <property type="match status" value="1"/>
</dbReference>
<keyword evidence="6 12" id="KW-0694">RNA-binding</keyword>
<evidence type="ECO:0000256" key="10">
    <source>
        <dbReference type="ARBA" id="ARBA00060965"/>
    </source>
</evidence>
<dbReference type="GO" id="GO:0042803">
    <property type="term" value="F:protein homodimerization activity"/>
    <property type="evidence" value="ECO:0007669"/>
    <property type="project" value="UniProtKB-ARBA"/>
</dbReference>
<dbReference type="GO" id="GO:0006437">
    <property type="term" value="P:tyrosyl-tRNA aminoacylation"/>
    <property type="evidence" value="ECO:0007669"/>
    <property type="project" value="UniProtKB-UniRule"/>
</dbReference>
<dbReference type="EMBL" id="SNVJ01000008">
    <property type="protein sequence ID" value="MXP63968.1"/>
    <property type="molecule type" value="Genomic_DNA"/>
</dbReference>
<dbReference type="GO" id="GO:0003723">
    <property type="term" value="F:RNA binding"/>
    <property type="evidence" value="ECO:0007669"/>
    <property type="project" value="UniProtKB-KW"/>
</dbReference>
<keyword evidence="2 11" id="KW-0963">Cytoplasm</keyword>
<dbReference type="GO" id="GO:0004831">
    <property type="term" value="F:tyrosine-tRNA ligase activity"/>
    <property type="evidence" value="ECO:0007669"/>
    <property type="project" value="UniProtKB-UniRule"/>
</dbReference>
<dbReference type="PROSITE" id="PS50889">
    <property type="entry name" value="S4"/>
    <property type="match status" value="1"/>
</dbReference>
<keyword evidence="4 11" id="KW-0547">Nucleotide-binding</keyword>
<keyword evidence="5 11" id="KW-0067">ATP-binding</keyword>
<dbReference type="Gene3D" id="1.10.240.10">
    <property type="entry name" value="Tyrosyl-Transfer RNA Synthetase"/>
    <property type="match status" value="1"/>
</dbReference>
<evidence type="ECO:0000256" key="6">
    <source>
        <dbReference type="ARBA" id="ARBA00022884"/>
    </source>
</evidence>
<evidence type="ECO:0000313" key="14">
    <source>
        <dbReference type="Proteomes" id="UP000460715"/>
    </source>
</evidence>
<dbReference type="GO" id="GO:0005829">
    <property type="term" value="C:cytosol"/>
    <property type="evidence" value="ECO:0007669"/>
    <property type="project" value="TreeGrafter"/>
</dbReference>
<gene>
    <name evidence="11" type="primary">tyrS</name>
    <name evidence="13" type="ORF">E0493_11495</name>
</gene>
<dbReference type="InterPro" id="IPR036986">
    <property type="entry name" value="S4_RNA-bd_sf"/>
</dbReference>
<evidence type="ECO:0000256" key="9">
    <source>
        <dbReference type="ARBA" id="ARBA00048248"/>
    </source>
</evidence>
<dbReference type="NCBIfam" id="TIGR00234">
    <property type="entry name" value="tyrS"/>
    <property type="match status" value="1"/>
</dbReference>
<dbReference type="EC" id="6.1.1.1" evidence="11"/>
<dbReference type="InterPro" id="IPR024088">
    <property type="entry name" value="Tyr-tRNA-ligase_bac-type"/>
</dbReference>
<comment type="subcellular location">
    <subcellularLocation>
        <location evidence="1 11">Cytoplasm</location>
    </subcellularLocation>
</comment>
<dbReference type="SUPFAM" id="SSF55174">
    <property type="entry name" value="Alpha-L RNA-binding motif"/>
    <property type="match status" value="1"/>
</dbReference>
<accession>A0A845BBE6</accession>
<sequence length="408" mass="44716">MDEFLHIARERGYIHQVTDEAALAARMKQGVLPAYIGFDCTADSLHVGSLMQIMILRLLQRTGHKPVVLMGGGTSKVGDPSFRDEARPLLTDAQIEINKAGIRKVFDAFLSFGDGPTGAIMVDNADWLDRLLYIPFLREVGRHFSVNRMLSMDSVKQRLEREQSFSFLEFNYMLLQGYDFLELFRRHGVALQLGGSDQWGNIIMGADLVRRMEGQEAFGVTTPLLTTASGAKMGKTAAGAVWLNAEKLSPYDYWQFWRNAEDADVGRFLALFTELPMDEVRRLGALAGSEVNEAKKVLATEATALLHGRAAAGQAAETARRAFEEGQAAETLPAISAALPAPLIDLAVQAGFAGSKGEARRLVRQNGLRLNDEPVSDETRSVTEADLRDGAAKLSAGRKRHVLVRPAG</sequence>
<dbReference type="HAMAP" id="MF_02006">
    <property type="entry name" value="Tyr_tRNA_synth_type1"/>
    <property type="match status" value="1"/>
</dbReference>
<evidence type="ECO:0000256" key="8">
    <source>
        <dbReference type="ARBA" id="ARBA00023146"/>
    </source>
</evidence>
<evidence type="ECO:0000256" key="4">
    <source>
        <dbReference type="ARBA" id="ARBA00022741"/>
    </source>
</evidence>
<proteinExistence type="inferred from homology"/>
<evidence type="ECO:0000256" key="1">
    <source>
        <dbReference type="ARBA" id="ARBA00004496"/>
    </source>
</evidence>
<dbReference type="GO" id="GO:0005524">
    <property type="term" value="F:ATP binding"/>
    <property type="evidence" value="ECO:0007669"/>
    <property type="project" value="UniProtKB-UniRule"/>
</dbReference>
<dbReference type="InterPro" id="IPR002307">
    <property type="entry name" value="Tyr-tRNA-ligase"/>
</dbReference>
<dbReference type="Gene3D" id="3.10.290.10">
    <property type="entry name" value="RNA-binding S4 domain"/>
    <property type="match status" value="1"/>
</dbReference>
<feature type="binding site" evidence="11">
    <location>
        <position position="235"/>
    </location>
    <ligand>
        <name>ATP</name>
        <dbReference type="ChEBI" id="CHEBI:30616"/>
    </ligand>
</feature>
<reference evidence="13 14" key="1">
    <citation type="submission" date="2019-03" db="EMBL/GenBank/DDBJ databases">
        <title>Roseomonas sp. a novel Roseomonas species isolated from Sea whip Gorgonian.</title>
        <authorList>
            <person name="Li F."/>
            <person name="Pan X."/>
            <person name="Huang S."/>
            <person name="Li Z."/>
            <person name="Meng B."/>
        </authorList>
    </citation>
    <scope>NUCLEOTIDE SEQUENCE [LARGE SCALE GENOMIC DNA]</scope>
    <source>
        <strain evidence="13 14">M0104</strain>
    </source>
</reference>
<comment type="caution">
    <text evidence="13">The sequence shown here is derived from an EMBL/GenBank/DDBJ whole genome shotgun (WGS) entry which is preliminary data.</text>
</comment>
<evidence type="ECO:0000313" key="13">
    <source>
        <dbReference type="EMBL" id="MXP63968.1"/>
    </source>
</evidence>
<feature type="short sequence motif" description="'HIGH' region" evidence="11">
    <location>
        <begin position="40"/>
        <end position="49"/>
    </location>
</feature>
<dbReference type="InterPro" id="IPR014729">
    <property type="entry name" value="Rossmann-like_a/b/a_fold"/>
</dbReference>
<evidence type="ECO:0000256" key="3">
    <source>
        <dbReference type="ARBA" id="ARBA00022598"/>
    </source>
</evidence>
<comment type="similarity">
    <text evidence="10 11">Belongs to the class-I aminoacyl-tRNA synthetase family. TyrS type 1 subfamily.</text>
</comment>
<keyword evidence="8 11" id="KW-0030">Aminoacyl-tRNA synthetase</keyword>
<dbReference type="FunFam" id="1.10.240.10:FF:000001">
    <property type="entry name" value="Tyrosine--tRNA ligase"/>
    <property type="match status" value="1"/>
</dbReference>
<organism evidence="13 14">
    <name type="scientific">Teichococcus coralli</name>
    <dbReference type="NCBI Taxonomy" id="2545983"/>
    <lineage>
        <taxon>Bacteria</taxon>
        <taxon>Pseudomonadati</taxon>
        <taxon>Pseudomonadota</taxon>
        <taxon>Alphaproteobacteria</taxon>
        <taxon>Acetobacterales</taxon>
        <taxon>Roseomonadaceae</taxon>
        <taxon>Roseomonas</taxon>
    </lineage>
</organism>
<dbReference type="PANTHER" id="PTHR11766:SF0">
    <property type="entry name" value="TYROSINE--TRNA LIGASE, MITOCHONDRIAL"/>
    <property type="match status" value="1"/>
</dbReference>
<evidence type="ECO:0000256" key="2">
    <source>
        <dbReference type="ARBA" id="ARBA00022490"/>
    </source>
</evidence>
<dbReference type="InterPro" id="IPR002305">
    <property type="entry name" value="aa-tRNA-synth_Ic"/>
</dbReference>
<dbReference type="FunFam" id="3.40.50.620:FF:000008">
    <property type="entry name" value="Tyrosine--tRNA ligase"/>
    <property type="match status" value="1"/>
</dbReference>
<dbReference type="Proteomes" id="UP000460715">
    <property type="component" value="Unassembled WGS sequence"/>
</dbReference>
<dbReference type="CDD" id="cd00805">
    <property type="entry name" value="TyrRS_core"/>
    <property type="match status" value="1"/>
</dbReference>
<dbReference type="Gene3D" id="3.40.50.620">
    <property type="entry name" value="HUPs"/>
    <property type="match status" value="1"/>
</dbReference>
<evidence type="ECO:0000256" key="5">
    <source>
        <dbReference type="ARBA" id="ARBA00022840"/>
    </source>
</evidence>
<comment type="subunit">
    <text evidence="11">Homodimer.</text>
</comment>
<protein>
    <recommendedName>
        <fullName evidence="11">Tyrosine--tRNA ligase</fullName>
        <ecNumber evidence="11">6.1.1.1</ecNumber>
    </recommendedName>
    <alternativeName>
        <fullName evidence="11">Tyrosyl-tRNA synthetase</fullName>
        <shortName evidence="11">TyrRS</shortName>
    </alternativeName>
</protein>
<dbReference type="AlphaFoldDB" id="A0A845BBE6"/>
<dbReference type="Pfam" id="PF00579">
    <property type="entry name" value="tRNA-synt_1b"/>
    <property type="match status" value="1"/>
</dbReference>
<dbReference type="PRINTS" id="PR01040">
    <property type="entry name" value="TRNASYNTHTYR"/>
</dbReference>
<dbReference type="SUPFAM" id="SSF52374">
    <property type="entry name" value="Nucleotidylyl transferase"/>
    <property type="match status" value="1"/>
</dbReference>
<dbReference type="InterPro" id="IPR024107">
    <property type="entry name" value="Tyr-tRNA-ligase_bac_1"/>
</dbReference>
<dbReference type="OrthoDB" id="9804243at2"/>